<evidence type="ECO:0000259" key="3">
    <source>
        <dbReference type="PROSITE" id="PS50238"/>
    </source>
</evidence>
<reference evidence="4" key="1">
    <citation type="submission" date="2020-05" db="EMBL/GenBank/DDBJ databases">
        <title>Mycena genomes resolve the evolution of fungal bioluminescence.</title>
        <authorList>
            <person name="Tsai I.J."/>
        </authorList>
    </citation>
    <scope>NUCLEOTIDE SEQUENCE</scope>
    <source>
        <strain evidence="4">110903Hualien_Pintung</strain>
    </source>
</reference>
<accession>A0A8H6T043</accession>
<proteinExistence type="predicted"/>
<dbReference type="InterPro" id="IPR008936">
    <property type="entry name" value="Rho_GTPase_activation_prot"/>
</dbReference>
<evidence type="ECO:0000256" key="2">
    <source>
        <dbReference type="SAM" id="MobiDB-lite"/>
    </source>
</evidence>
<feature type="compositionally biased region" description="Polar residues" evidence="2">
    <location>
        <begin position="459"/>
        <end position="469"/>
    </location>
</feature>
<evidence type="ECO:0000313" key="4">
    <source>
        <dbReference type="EMBL" id="KAF7308355.1"/>
    </source>
</evidence>
<feature type="compositionally biased region" description="Polar residues" evidence="2">
    <location>
        <begin position="8"/>
        <end position="21"/>
    </location>
</feature>
<gene>
    <name evidence="4" type="ORF">HMN09_00684000</name>
</gene>
<protein>
    <submittedName>
        <fullName evidence="4">Rho-GAP domain-containing protein</fullName>
    </submittedName>
</protein>
<comment type="caution">
    <text evidence="4">The sequence shown here is derived from an EMBL/GenBank/DDBJ whole genome shotgun (WGS) entry which is preliminary data.</text>
</comment>
<dbReference type="Pfam" id="PF00620">
    <property type="entry name" value="RhoGAP"/>
    <property type="match status" value="1"/>
</dbReference>
<dbReference type="Proteomes" id="UP000613580">
    <property type="component" value="Unassembled WGS sequence"/>
</dbReference>
<dbReference type="GO" id="GO:0007165">
    <property type="term" value="P:signal transduction"/>
    <property type="evidence" value="ECO:0007669"/>
    <property type="project" value="InterPro"/>
</dbReference>
<name>A0A8H6T043_MYCCL</name>
<sequence length="629" mass="71053">MRKYTLPYNATPSTLYPQTPHSASSSTTRLRSASTSASTPNTELPTRPRTKRHTYHELQQLPQPPNIGTHPNPWTRDRVASLPQIHTQSPQNTSTVPPLSIRPRRLEPVDPRPILRTLNDLLDPATQRIPEFLDVDHLVALYERDVMERDQREMIKIRARLDRVRNRTVDSNITVFGSSLRETTMYASIVTVLAGYEHDIPIVVFRCVKELCRTGISPTDRKPDRDRLLTLISTFDAEPQFGSKTVFNVPHDLPEVYGLLTTFLFALPEPIISPEMFEAVWIWCIVPSLRSTDFMEDGHVRRYEASDTGVRICQLLLRLLPIPNFSLIVYFMGFFQRLPNLVTEDIGRAMLAGTCDKDAMDGRAERTPTMLKWLVERWDVILNALFEGPATASRIVRGPTLKIKVEARDEAKDDDDDASSVSSAGGLGERLRDLTQELAQDAQRETKLRNRRAVLHQAPENTSPLSASSDQRDVYVDADADVDSGYASNPESPTSITGIGEHESILQAAPPSPPAQDDPDHVMTLAQAMRRIGLLERELERSDHAVEEAISKTFQAQSQVKELEVRLRAYEAPKLELRLDERRAAEDWNAVLHSDMEALKGQLAEVTREKERMGRVVEDMKRVLKVNGL</sequence>
<keyword evidence="1" id="KW-0175">Coiled coil</keyword>
<feature type="region of interest" description="Disordered" evidence="2">
    <location>
        <begin position="407"/>
        <end position="431"/>
    </location>
</feature>
<keyword evidence="5" id="KW-1185">Reference proteome</keyword>
<dbReference type="EMBL" id="JACAZE010000008">
    <property type="protein sequence ID" value="KAF7308355.1"/>
    <property type="molecule type" value="Genomic_DNA"/>
</dbReference>
<evidence type="ECO:0000256" key="1">
    <source>
        <dbReference type="SAM" id="Coils"/>
    </source>
</evidence>
<dbReference type="AlphaFoldDB" id="A0A8H6T043"/>
<feature type="coiled-coil region" evidence="1">
    <location>
        <begin position="589"/>
        <end position="616"/>
    </location>
</feature>
<evidence type="ECO:0000313" key="5">
    <source>
        <dbReference type="Proteomes" id="UP000613580"/>
    </source>
</evidence>
<feature type="compositionally biased region" description="Low complexity" evidence="2">
    <location>
        <begin position="22"/>
        <end position="39"/>
    </location>
</feature>
<dbReference type="PROSITE" id="PS50238">
    <property type="entry name" value="RHOGAP"/>
    <property type="match status" value="1"/>
</dbReference>
<dbReference type="OrthoDB" id="79452at2759"/>
<organism evidence="4 5">
    <name type="scientific">Mycena chlorophos</name>
    <name type="common">Agaric fungus</name>
    <name type="synonym">Agaricus chlorophos</name>
    <dbReference type="NCBI Taxonomy" id="658473"/>
    <lineage>
        <taxon>Eukaryota</taxon>
        <taxon>Fungi</taxon>
        <taxon>Dikarya</taxon>
        <taxon>Basidiomycota</taxon>
        <taxon>Agaricomycotina</taxon>
        <taxon>Agaricomycetes</taxon>
        <taxon>Agaricomycetidae</taxon>
        <taxon>Agaricales</taxon>
        <taxon>Marasmiineae</taxon>
        <taxon>Mycenaceae</taxon>
        <taxon>Mycena</taxon>
    </lineage>
</organism>
<feature type="compositionally biased region" description="Polar residues" evidence="2">
    <location>
        <begin position="84"/>
        <end position="97"/>
    </location>
</feature>
<feature type="region of interest" description="Disordered" evidence="2">
    <location>
        <begin position="1"/>
        <end position="105"/>
    </location>
</feature>
<dbReference type="InterPro" id="IPR000198">
    <property type="entry name" value="RhoGAP_dom"/>
</dbReference>
<dbReference type="Gene3D" id="1.10.555.10">
    <property type="entry name" value="Rho GTPase activation protein"/>
    <property type="match status" value="1"/>
</dbReference>
<feature type="domain" description="Rho-GAP" evidence="3">
    <location>
        <begin position="187"/>
        <end position="382"/>
    </location>
</feature>
<dbReference type="SUPFAM" id="SSF48350">
    <property type="entry name" value="GTPase activation domain, GAP"/>
    <property type="match status" value="1"/>
</dbReference>
<feature type="region of interest" description="Disordered" evidence="2">
    <location>
        <begin position="449"/>
        <end position="473"/>
    </location>
</feature>